<dbReference type="RefSeq" id="WP_249524062.1">
    <property type="nucleotide sequence ID" value="NZ_KQ956751.1"/>
</dbReference>
<dbReference type="Proteomes" id="UP000070401">
    <property type="component" value="Unassembled WGS sequence"/>
</dbReference>
<organism evidence="1 2">
    <name type="scientific">Fusobacterium nucleatum</name>
    <dbReference type="NCBI Taxonomy" id="851"/>
    <lineage>
        <taxon>Bacteria</taxon>
        <taxon>Fusobacteriati</taxon>
        <taxon>Fusobacteriota</taxon>
        <taxon>Fusobacteriia</taxon>
        <taxon>Fusobacteriales</taxon>
        <taxon>Fusobacteriaceae</taxon>
        <taxon>Fusobacterium</taxon>
    </lineage>
</organism>
<protein>
    <submittedName>
        <fullName evidence="1">Uncharacterized protein</fullName>
    </submittedName>
</protein>
<name>A0A133NN28_FUSNU</name>
<keyword evidence="2" id="KW-1185">Reference proteome</keyword>
<accession>A0A133NN28</accession>
<proteinExistence type="predicted"/>
<comment type="caution">
    <text evidence="1">The sequence shown here is derived from an EMBL/GenBank/DDBJ whole genome shotgun (WGS) entry which is preliminary data.</text>
</comment>
<dbReference type="AlphaFoldDB" id="A0A133NN28"/>
<reference evidence="2" key="1">
    <citation type="submission" date="2016-01" db="EMBL/GenBank/DDBJ databases">
        <authorList>
            <person name="Mitreva M."/>
            <person name="Pepin K.H."/>
            <person name="Mihindukulasuriya K.A."/>
            <person name="Fulton R."/>
            <person name="Fronick C."/>
            <person name="O'Laughlin M."/>
            <person name="Miner T."/>
            <person name="Herter B."/>
            <person name="Rosa B.A."/>
            <person name="Cordes M."/>
            <person name="Tomlinson C."/>
            <person name="Wollam A."/>
            <person name="Palsikar V.B."/>
            <person name="Mardis E.R."/>
            <person name="Wilson R.K."/>
        </authorList>
    </citation>
    <scope>NUCLEOTIDE SEQUENCE [LARGE SCALE GENOMIC DNA]</scope>
    <source>
        <strain evidence="2">MJR7757B</strain>
    </source>
</reference>
<evidence type="ECO:0000313" key="2">
    <source>
        <dbReference type="Proteomes" id="UP000070401"/>
    </source>
</evidence>
<gene>
    <name evidence="1" type="ORF">HMPREF3221_01935</name>
</gene>
<evidence type="ECO:0000313" key="1">
    <source>
        <dbReference type="EMBL" id="KXA17690.1"/>
    </source>
</evidence>
<sequence length="72" mass="8331">MQKVGNLAIDSRKNFDNVVFNYISKNLKKQIIIGNSFTYDEYNIPSRVPNGIEICIIDTRIIALKDLKEVER</sequence>
<dbReference type="PATRIC" id="fig|851.8.peg.1947"/>
<dbReference type="EMBL" id="LRPY01000188">
    <property type="protein sequence ID" value="KXA17690.1"/>
    <property type="molecule type" value="Genomic_DNA"/>
</dbReference>